<comment type="caution">
    <text evidence="2">The sequence shown here is derived from an EMBL/GenBank/DDBJ whole genome shotgun (WGS) entry which is preliminary data.</text>
</comment>
<feature type="region of interest" description="Disordered" evidence="1">
    <location>
        <begin position="649"/>
        <end position="805"/>
    </location>
</feature>
<dbReference type="EMBL" id="JAACJL010000057">
    <property type="protein sequence ID" value="KAF4612270.1"/>
    <property type="molecule type" value="Genomic_DNA"/>
</dbReference>
<protein>
    <submittedName>
        <fullName evidence="2">Uncharacterized protein</fullName>
    </submittedName>
</protein>
<dbReference type="AlphaFoldDB" id="A0A8H4VLC6"/>
<feature type="region of interest" description="Disordered" evidence="1">
    <location>
        <begin position="222"/>
        <end position="248"/>
    </location>
</feature>
<evidence type="ECO:0000313" key="2">
    <source>
        <dbReference type="EMBL" id="KAF4612270.1"/>
    </source>
</evidence>
<feature type="compositionally biased region" description="Polar residues" evidence="1">
    <location>
        <begin position="263"/>
        <end position="282"/>
    </location>
</feature>
<feature type="compositionally biased region" description="Basic residues" evidence="1">
    <location>
        <begin position="789"/>
        <end position="805"/>
    </location>
</feature>
<evidence type="ECO:0000256" key="1">
    <source>
        <dbReference type="SAM" id="MobiDB-lite"/>
    </source>
</evidence>
<keyword evidence="3" id="KW-1185">Reference proteome</keyword>
<feature type="compositionally biased region" description="Basic and acidic residues" evidence="1">
    <location>
        <begin position="685"/>
        <end position="704"/>
    </location>
</feature>
<evidence type="ECO:0000313" key="3">
    <source>
        <dbReference type="Proteomes" id="UP000521872"/>
    </source>
</evidence>
<accession>A0A8H4VLC6</accession>
<feature type="region of interest" description="Disordered" evidence="1">
    <location>
        <begin position="262"/>
        <end position="302"/>
    </location>
</feature>
<name>A0A8H4VLC6_9AGAR</name>
<dbReference type="Proteomes" id="UP000521872">
    <property type="component" value="Unassembled WGS sequence"/>
</dbReference>
<sequence>MGHFPIDDDPYSLPLSASASAESDLGGLHCTLNPSSSSQLAFSWSDGEIPVMLYDDAYVDDLTVADLSIEDNHDKHGVRERQSRKYISSLSGTTPTVANTDPDATLDCHPLQARMKDLDAPFQKIPKSVRNSLSRPSMLSFATSADTSDTLGSSFGAPGQKRRTIIEMDSKDFSALQATQDHVLTSDFFSSTSSSISNSITERLQSIDFHLKNTTRQSTPALSLSDVFSSPSMLGTPRSHRSSLTLGNGDETPVFKLFDQERLQTSSGSSPAPDESFSTVNESDPDLDTPKAKMTPSASWISSRDWDAQQYKEYHDKENLHRVPRVQRTAVPYVKYVEFDSVSPTRREKPVRKADTLYNRDLNVIVATPRVSQFPPETAAKEKERRNAEHQQDHGHHHTQPPKESAIRRETYDWMKGTTVQFLIDQEGFRAAQPSFKYTGVTRVRPPQQGSSKATDGEFITMAQFRPINRQSFHFHYAPFETCPNLRRLTVDFDENYDYLSRQALLPLKTNGVYVLHGYEMSHPQHNASSSSPSSGDPVRLHWQFEYLVDDRRMDASGKVIEGEKNLTPLSFSCSPEFVLPTQGKKNSIMQVFKKSVAPKLVAEKFQAPVLTKVVAAPSSKQETISPSKTEAFVAHMTSCKVTYLTGHKRGQSHSVQQSSHHHKSSHARSPLRESSNRQETQSGSKEERERNADQRKDKDIESVRRRRASSAGERHRHSPEAPPPNTMPSPHEVTVNSSRQRHAMTPAKLAEMMEMQMEAEDSIPSNQTTPTQKVHESQYTAVQPLTPRPRHPPRRHIRHPSRTR</sequence>
<feature type="compositionally biased region" description="Polar residues" evidence="1">
    <location>
        <begin position="222"/>
        <end position="233"/>
    </location>
</feature>
<organism evidence="2 3">
    <name type="scientific">Agrocybe pediades</name>
    <dbReference type="NCBI Taxonomy" id="84607"/>
    <lineage>
        <taxon>Eukaryota</taxon>
        <taxon>Fungi</taxon>
        <taxon>Dikarya</taxon>
        <taxon>Basidiomycota</taxon>
        <taxon>Agaricomycotina</taxon>
        <taxon>Agaricomycetes</taxon>
        <taxon>Agaricomycetidae</taxon>
        <taxon>Agaricales</taxon>
        <taxon>Agaricineae</taxon>
        <taxon>Strophariaceae</taxon>
        <taxon>Agrocybe</taxon>
    </lineage>
</organism>
<feature type="compositionally biased region" description="Basic and acidic residues" evidence="1">
    <location>
        <begin position="379"/>
        <end position="394"/>
    </location>
</feature>
<feature type="region of interest" description="Disordered" evidence="1">
    <location>
        <begin position="372"/>
        <end position="406"/>
    </location>
</feature>
<gene>
    <name evidence="2" type="ORF">D9613_004275</name>
</gene>
<feature type="compositionally biased region" description="Polar residues" evidence="1">
    <location>
        <begin position="764"/>
        <end position="784"/>
    </location>
</feature>
<proteinExistence type="predicted"/>
<reference evidence="2 3" key="1">
    <citation type="submission" date="2019-12" db="EMBL/GenBank/DDBJ databases">
        <authorList>
            <person name="Floudas D."/>
            <person name="Bentzer J."/>
            <person name="Ahren D."/>
            <person name="Johansson T."/>
            <person name="Persson P."/>
            <person name="Tunlid A."/>
        </authorList>
    </citation>
    <scope>NUCLEOTIDE SEQUENCE [LARGE SCALE GENOMIC DNA]</scope>
    <source>
        <strain evidence="2 3">CBS 102.39</strain>
    </source>
</reference>